<comment type="caution">
    <text evidence="1">The sequence shown here is derived from an EMBL/GenBank/DDBJ whole genome shotgun (WGS) entry which is preliminary data.</text>
</comment>
<protein>
    <submittedName>
        <fullName evidence="1">Uncharacterized protein</fullName>
    </submittedName>
</protein>
<organism evidence="1 2">
    <name type="scientific">Halocaridina rubra</name>
    <name type="common">Hawaiian red shrimp</name>
    <dbReference type="NCBI Taxonomy" id="373956"/>
    <lineage>
        <taxon>Eukaryota</taxon>
        <taxon>Metazoa</taxon>
        <taxon>Ecdysozoa</taxon>
        <taxon>Arthropoda</taxon>
        <taxon>Crustacea</taxon>
        <taxon>Multicrustacea</taxon>
        <taxon>Malacostraca</taxon>
        <taxon>Eumalacostraca</taxon>
        <taxon>Eucarida</taxon>
        <taxon>Decapoda</taxon>
        <taxon>Pleocyemata</taxon>
        <taxon>Caridea</taxon>
        <taxon>Atyoidea</taxon>
        <taxon>Atyidae</taxon>
        <taxon>Halocaridina</taxon>
    </lineage>
</organism>
<proteinExistence type="predicted"/>
<dbReference type="Proteomes" id="UP001381693">
    <property type="component" value="Unassembled WGS sequence"/>
</dbReference>
<accession>A0AAN8XB84</accession>
<dbReference type="AlphaFoldDB" id="A0AAN8XB84"/>
<dbReference type="EMBL" id="JAXCGZ010006694">
    <property type="protein sequence ID" value="KAK7079586.1"/>
    <property type="molecule type" value="Genomic_DNA"/>
</dbReference>
<feature type="non-terminal residue" evidence="1">
    <location>
        <position position="1"/>
    </location>
</feature>
<name>A0AAN8XB84_HALRR</name>
<gene>
    <name evidence="1" type="ORF">SK128_023294</name>
</gene>
<reference evidence="1 2" key="1">
    <citation type="submission" date="2023-11" db="EMBL/GenBank/DDBJ databases">
        <title>Halocaridina rubra genome assembly.</title>
        <authorList>
            <person name="Smith C."/>
        </authorList>
    </citation>
    <scope>NUCLEOTIDE SEQUENCE [LARGE SCALE GENOMIC DNA]</scope>
    <source>
        <strain evidence="1">EP-1</strain>
        <tissue evidence="1">Whole</tissue>
    </source>
</reference>
<keyword evidence="2" id="KW-1185">Reference proteome</keyword>
<evidence type="ECO:0000313" key="2">
    <source>
        <dbReference type="Proteomes" id="UP001381693"/>
    </source>
</evidence>
<sequence length="138" mass="15234">IANILLSTTQISLEHHSILLNIGLDTNLVAAPLLELFARVSRDWILMFQRKRSTTVCPLEVSSPSCFLHTNLKEGPTLPAETTSSGDHRRSDFIHPCHTICYMLTALCRQMGARVVLSSCLVWTHHPVVGLVTACQTG</sequence>
<evidence type="ECO:0000313" key="1">
    <source>
        <dbReference type="EMBL" id="KAK7079586.1"/>
    </source>
</evidence>